<feature type="region of interest" description="Disordered" evidence="1">
    <location>
        <begin position="64"/>
        <end position="89"/>
    </location>
</feature>
<dbReference type="RefSeq" id="WP_378972147.1">
    <property type="nucleotide sequence ID" value="NZ_JBHSWN010000001.1"/>
</dbReference>
<feature type="compositionally biased region" description="Polar residues" evidence="1">
    <location>
        <begin position="68"/>
        <end position="81"/>
    </location>
</feature>
<evidence type="ECO:0000313" key="3">
    <source>
        <dbReference type="Proteomes" id="UP001596292"/>
    </source>
</evidence>
<reference evidence="3" key="1">
    <citation type="journal article" date="2019" name="Int. J. Syst. Evol. Microbiol.">
        <title>The Global Catalogue of Microorganisms (GCM) 10K type strain sequencing project: providing services to taxonomists for standard genome sequencing and annotation.</title>
        <authorList>
            <consortium name="The Broad Institute Genomics Platform"/>
            <consortium name="The Broad Institute Genome Sequencing Center for Infectious Disease"/>
            <person name="Wu L."/>
            <person name="Ma J."/>
        </authorList>
    </citation>
    <scope>NUCLEOTIDE SEQUENCE [LARGE SCALE GENOMIC DNA]</scope>
    <source>
        <strain evidence="3">CCUG 48316</strain>
    </source>
</reference>
<gene>
    <name evidence="2" type="ORF">ACFQE0_18065</name>
</gene>
<protein>
    <submittedName>
        <fullName evidence="2">Uncharacterized protein</fullName>
    </submittedName>
</protein>
<evidence type="ECO:0000313" key="2">
    <source>
        <dbReference type="EMBL" id="MFC6791357.1"/>
    </source>
</evidence>
<sequence length="89" mass="9621">MREKDLDKIADVADAVLAGERHPKVGKAMFFHTAGYHFPYKNMHYVAAAGGNVFYEKKDRKSAASLPMTPSASDPTPTPMAQTVAAPAQ</sequence>
<keyword evidence="3" id="KW-1185">Reference proteome</keyword>
<evidence type="ECO:0000256" key="1">
    <source>
        <dbReference type="SAM" id="MobiDB-lite"/>
    </source>
</evidence>
<dbReference type="EMBL" id="JBHSWN010000001">
    <property type="protein sequence ID" value="MFC6791357.1"/>
    <property type="molecule type" value="Genomic_DNA"/>
</dbReference>
<organism evidence="2 3">
    <name type="scientific">Methylobacterium komagatae</name>
    <dbReference type="NCBI Taxonomy" id="374425"/>
    <lineage>
        <taxon>Bacteria</taxon>
        <taxon>Pseudomonadati</taxon>
        <taxon>Pseudomonadota</taxon>
        <taxon>Alphaproteobacteria</taxon>
        <taxon>Hyphomicrobiales</taxon>
        <taxon>Methylobacteriaceae</taxon>
        <taxon>Methylobacterium</taxon>
    </lineage>
</organism>
<comment type="caution">
    <text evidence="2">The sequence shown here is derived from an EMBL/GenBank/DDBJ whole genome shotgun (WGS) entry which is preliminary data.</text>
</comment>
<proteinExistence type="predicted"/>
<dbReference type="Proteomes" id="UP001596292">
    <property type="component" value="Unassembled WGS sequence"/>
</dbReference>
<accession>A0ABW2BN68</accession>
<name>A0ABW2BN68_9HYPH</name>